<dbReference type="AlphaFoldDB" id="A0A8H7YAP4"/>
<reference evidence="2" key="1">
    <citation type="submission" date="2021-02" db="EMBL/GenBank/DDBJ databases">
        <title>Psilocybe cubensis genome.</title>
        <authorList>
            <person name="Mckernan K.J."/>
            <person name="Crawford S."/>
            <person name="Trippe A."/>
            <person name="Kane L.T."/>
            <person name="Mclaughlin S."/>
        </authorList>
    </citation>
    <scope>NUCLEOTIDE SEQUENCE [LARGE SCALE GENOMIC DNA]</scope>
    <source>
        <strain evidence="2">MGC-MH-2018</strain>
    </source>
</reference>
<feature type="region of interest" description="Disordered" evidence="1">
    <location>
        <begin position="1032"/>
        <end position="1096"/>
    </location>
</feature>
<proteinExistence type="predicted"/>
<feature type="region of interest" description="Disordered" evidence="1">
    <location>
        <begin position="467"/>
        <end position="597"/>
    </location>
</feature>
<comment type="caution">
    <text evidence="2">The sequence shown here is derived from an EMBL/GenBank/DDBJ whole genome shotgun (WGS) entry which is preliminary data.</text>
</comment>
<feature type="compositionally biased region" description="Low complexity" evidence="1">
    <location>
        <begin position="1046"/>
        <end position="1057"/>
    </location>
</feature>
<feature type="compositionally biased region" description="Low complexity" evidence="1">
    <location>
        <begin position="526"/>
        <end position="536"/>
    </location>
</feature>
<feature type="compositionally biased region" description="Low complexity" evidence="1">
    <location>
        <begin position="1064"/>
        <end position="1090"/>
    </location>
</feature>
<feature type="compositionally biased region" description="Polar residues" evidence="1">
    <location>
        <begin position="488"/>
        <end position="499"/>
    </location>
</feature>
<organism evidence="2">
    <name type="scientific">Psilocybe cubensis</name>
    <name type="common">Psychedelic mushroom</name>
    <name type="synonym">Stropharia cubensis</name>
    <dbReference type="NCBI Taxonomy" id="181762"/>
    <lineage>
        <taxon>Eukaryota</taxon>
        <taxon>Fungi</taxon>
        <taxon>Dikarya</taxon>
        <taxon>Basidiomycota</taxon>
        <taxon>Agaricomycotina</taxon>
        <taxon>Agaricomycetes</taxon>
        <taxon>Agaricomycetidae</taxon>
        <taxon>Agaricales</taxon>
        <taxon>Agaricineae</taxon>
        <taxon>Strophariaceae</taxon>
        <taxon>Psilocybe</taxon>
    </lineage>
</organism>
<feature type="compositionally biased region" description="Polar residues" evidence="1">
    <location>
        <begin position="888"/>
        <end position="923"/>
    </location>
</feature>
<feature type="compositionally biased region" description="Basic and acidic residues" evidence="1">
    <location>
        <begin position="416"/>
        <end position="427"/>
    </location>
</feature>
<dbReference type="OrthoDB" id="2504266at2759"/>
<protein>
    <submittedName>
        <fullName evidence="2">Uncharacterized protein</fullName>
    </submittedName>
</protein>
<accession>A0A8H7YAP4</accession>
<feature type="compositionally biased region" description="Polar residues" evidence="1">
    <location>
        <begin position="197"/>
        <end position="212"/>
    </location>
</feature>
<feature type="compositionally biased region" description="Polar residues" evidence="1">
    <location>
        <begin position="122"/>
        <end position="139"/>
    </location>
</feature>
<feature type="region of interest" description="Disordered" evidence="1">
    <location>
        <begin position="791"/>
        <end position="815"/>
    </location>
</feature>
<feature type="compositionally biased region" description="Polar residues" evidence="1">
    <location>
        <begin position="435"/>
        <end position="444"/>
    </location>
</feature>
<evidence type="ECO:0000313" key="2">
    <source>
        <dbReference type="EMBL" id="KAG5174193.1"/>
    </source>
</evidence>
<feature type="region of interest" description="Disordered" evidence="1">
    <location>
        <begin position="82"/>
        <end position="452"/>
    </location>
</feature>
<feature type="compositionally biased region" description="Polar residues" evidence="1">
    <location>
        <begin position="1"/>
        <end position="17"/>
    </location>
</feature>
<gene>
    <name evidence="2" type="ORF">JR316_000851</name>
</gene>
<evidence type="ECO:0000256" key="1">
    <source>
        <dbReference type="SAM" id="MobiDB-lite"/>
    </source>
</evidence>
<feature type="region of interest" description="Disordered" evidence="1">
    <location>
        <begin position="637"/>
        <end position="663"/>
    </location>
</feature>
<feature type="compositionally biased region" description="Basic and acidic residues" evidence="1">
    <location>
        <begin position="214"/>
        <end position="383"/>
    </location>
</feature>
<feature type="compositionally biased region" description="Basic and acidic residues" evidence="1">
    <location>
        <begin position="87"/>
        <end position="109"/>
    </location>
</feature>
<name>A0A8H7YAP4_PSICU</name>
<feature type="compositionally biased region" description="Basic and acidic residues" evidence="1">
    <location>
        <begin position="140"/>
        <end position="193"/>
    </location>
</feature>
<feature type="compositionally biased region" description="Polar residues" evidence="1">
    <location>
        <begin position="726"/>
        <end position="755"/>
    </location>
</feature>
<feature type="compositionally biased region" description="Polar residues" evidence="1">
    <location>
        <begin position="515"/>
        <end position="525"/>
    </location>
</feature>
<feature type="compositionally biased region" description="Polar residues" evidence="1">
    <location>
        <begin position="552"/>
        <end position="564"/>
    </location>
</feature>
<feature type="compositionally biased region" description="Low complexity" evidence="1">
    <location>
        <begin position="18"/>
        <end position="30"/>
    </location>
</feature>
<feature type="compositionally biased region" description="Low complexity" evidence="1">
    <location>
        <begin position="798"/>
        <end position="812"/>
    </location>
</feature>
<feature type="region of interest" description="Disordered" evidence="1">
    <location>
        <begin position="863"/>
        <end position="949"/>
    </location>
</feature>
<dbReference type="EMBL" id="JAFIQS010000001">
    <property type="protein sequence ID" value="KAG5174193.1"/>
    <property type="molecule type" value="Genomic_DNA"/>
</dbReference>
<feature type="region of interest" description="Disordered" evidence="1">
    <location>
        <begin position="1"/>
        <end position="52"/>
    </location>
</feature>
<feature type="compositionally biased region" description="Basic and acidic residues" evidence="1">
    <location>
        <begin position="467"/>
        <end position="483"/>
    </location>
</feature>
<feature type="region of interest" description="Disordered" evidence="1">
    <location>
        <begin position="715"/>
        <end position="757"/>
    </location>
</feature>
<sequence length="1110" mass="123207">MPSPAASSFQEPQESGETPTDSPTPSPDNTALNEAVGEQHDEAPPPSARPIRKYTRRQLVLLSASPLVKPPLNMPELKVWFGTENENSVKKDDPPTSGGPRERRYRRDAEEGDVSARPSFRTALTQPSQMGNFKHQSLRPSDRDRDREREGDKERERDMREKEGHERLRHLSDKYDRDRLSLPLATRKDREVAPHLNANSARTQQSLSSNAASRRGDARETIKKKVGEASEDWRRGAEPPRPSREDRIDNGRERTRDSSRPKRDASLSRRDREEPRDKPQRGDRERDDHRRDKDVDGEEDSRRWRDDGKRDERIATSRRERGRDKPNNDHTWEGNADKRWATNDDRAYKRSSARERKPGNPSDDTKDKDERKDKEREKEKEPAWMDTYVPNEATQGILGGHSSTGELDGIQAWKKGLKEKESKEKEASLPPSKSTTVDKASQPATLPGRSEAMDEIQLFKLLMKQEEEKKKNDLDDIASKSDHALQQMMKQESTMASTSKGRENAVEDSLGESYSHGTNSETIRPQAQSTPAFSSTSPPPFPPGLKDLAVSNKASTESSQGRTSSEGREPINLGASHDLHQPTALKPTDSVAVSSFQPPPGSRLLAFARPPIKAPNSDNSSNTLQTLNGGLPNVTSDSNIAFSKHDSPRPQSGFSPFDDQTRPRYGFDEQREANILVNTHHRIPIEQNFSSNVNSPMETNYNGLGAKGSRFAKFFDGKGRDGTASGKPQLQGGFTSPSPNHGQRQDHPNINQGNPGDQRAMEELFAMLNNSSQRGNVATISNPLLNHNGGFSSPGSSLHAHQQQHLIPQPQHHSNRLEPLYDSRSDDRSFVPDGMVPGLRPIPPPPPRGREPHFVEHVDDPMHYNYQRLPPPHNQQQQSRNLDPLYPTPTSLYAQQGRPNAGLNLQNLQQPNFRGGPSPNSAQGVPIPNGPQQRLPPGLANLGGRPPHEPNQFLGMPNLPTSVPHNPLHTNSQLQNPQLPFSNFNATSAIGFNGMQVRGPVPGPHLHNSGAPLGNNALPNLDPRLSGHHHLMGLGGSAISGNRLNGGFPQQGPAQQAHLAMRSQQQQPQSHLPPHMLPHLIPPHLQQGHPNSTNQSHDLMALLLGGPHRE</sequence>